<reference evidence="5 6" key="1">
    <citation type="submission" date="2016-11" db="EMBL/GenBank/DDBJ databases">
        <authorList>
            <person name="Jaros S."/>
            <person name="Januszkiewicz K."/>
            <person name="Wedrychowicz H."/>
        </authorList>
    </citation>
    <scope>NUCLEOTIDE SEQUENCE [LARGE SCALE GENOMIC DNA]</scope>
    <source>
        <strain evidence="5 6">CGMCC 1.7049</strain>
    </source>
</reference>
<dbReference type="OrthoDB" id="9775224at2"/>
<organism evidence="5 6">
    <name type="scientific">Hydrocarboniphaga daqingensis</name>
    <dbReference type="NCBI Taxonomy" id="490188"/>
    <lineage>
        <taxon>Bacteria</taxon>
        <taxon>Pseudomonadati</taxon>
        <taxon>Pseudomonadota</taxon>
        <taxon>Gammaproteobacteria</taxon>
        <taxon>Nevskiales</taxon>
        <taxon>Nevskiaceae</taxon>
        <taxon>Hydrocarboniphaga</taxon>
    </lineage>
</organism>
<dbReference type="PANTHER" id="PTHR34383">
    <property type="entry name" value="POLYPHOSPHATE:AMP PHOSPHOTRANSFERASE-RELATED"/>
    <property type="match status" value="1"/>
</dbReference>
<keyword evidence="3" id="KW-0418">Kinase</keyword>
<dbReference type="InterPro" id="IPR022488">
    <property type="entry name" value="PPK2-related"/>
</dbReference>
<dbReference type="Gene3D" id="3.40.50.300">
    <property type="entry name" value="P-loop containing nucleotide triphosphate hydrolases"/>
    <property type="match status" value="1"/>
</dbReference>
<gene>
    <name evidence="5" type="ORF">SAMN04488068_0804</name>
</gene>
<feature type="domain" description="Polyphosphate kinase-2-related" evidence="4">
    <location>
        <begin position="36"/>
        <end position="267"/>
    </location>
</feature>
<protein>
    <submittedName>
        <fullName evidence="5">Polyphosphate:nucleotide phosphotransferase, PPK2 family</fullName>
    </submittedName>
</protein>
<dbReference type="Proteomes" id="UP000199758">
    <property type="component" value="Unassembled WGS sequence"/>
</dbReference>
<sequence>MAIPEYAAAADSPYRASFDGRWLIARSPTHVNNPASKVEREALLAKRVTELSELQQVLRADRRHALLLVFQAMDAAGKDSTIRAVLTGIDPAGCSVQAFKRPSAEELDHDFLWRSTGRLPARGQIGVFNRSYYEEVLVTRVDPSLLQAQNLPYRPPGRTLWKQRYRSIRDHERHLAANGTMVLKFFLHVSREEQRQRLLARLDQPEKNWKFEAGDLGARDRWDDYQQAYQDAINATSRPWAPWYAIPADSKSTMRLIVADIVVRSLRGLDLRYPQLDEPALNQLSALRHRLAD</sequence>
<evidence type="ECO:0000256" key="3">
    <source>
        <dbReference type="ARBA" id="ARBA00022777"/>
    </source>
</evidence>
<keyword evidence="2 5" id="KW-0808">Transferase</keyword>
<proteinExistence type="inferred from homology"/>
<dbReference type="InterPro" id="IPR016898">
    <property type="entry name" value="Polyphosphate_phosphotransfera"/>
</dbReference>
<dbReference type="AlphaFoldDB" id="A0A1M5LBA0"/>
<evidence type="ECO:0000313" key="6">
    <source>
        <dbReference type="Proteomes" id="UP000199758"/>
    </source>
</evidence>
<dbReference type="InterPro" id="IPR022300">
    <property type="entry name" value="PPK2-rel_1"/>
</dbReference>
<evidence type="ECO:0000259" key="4">
    <source>
        <dbReference type="Pfam" id="PF03976"/>
    </source>
</evidence>
<comment type="similarity">
    <text evidence="1">Belongs to the polyphosphate kinase 2 (PPK2) family. Class I subfamily.</text>
</comment>
<dbReference type="GO" id="GO:0006797">
    <property type="term" value="P:polyphosphate metabolic process"/>
    <property type="evidence" value="ECO:0007669"/>
    <property type="project" value="InterPro"/>
</dbReference>
<name>A0A1M5LBA0_9GAMM</name>
<keyword evidence="6" id="KW-1185">Reference proteome</keyword>
<dbReference type="PIRSF" id="PIRSF028756">
    <property type="entry name" value="PPK2_prd"/>
    <property type="match status" value="1"/>
</dbReference>
<evidence type="ECO:0000313" key="5">
    <source>
        <dbReference type="EMBL" id="SHG62250.1"/>
    </source>
</evidence>
<dbReference type="Pfam" id="PF03976">
    <property type="entry name" value="PPK2"/>
    <property type="match status" value="1"/>
</dbReference>
<dbReference type="NCBIfam" id="TIGR03709">
    <property type="entry name" value="PPK2_rel_1"/>
    <property type="match status" value="1"/>
</dbReference>
<dbReference type="PANTHER" id="PTHR34383:SF3">
    <property type="entry name" value="POLYPHOSPHATE:AMP PHOSPHOTRANSFERASE"/>
    <property type="match status" value="1"/>
</dbReference>
<dbReference type="RefSeq" id="WP_084083141.1">
    <property type="nucleotide sequence ID" value="NZ_FQWZ01000002.1"/>
</dbReference>
<dbReference type="InterPro" id="IPR027417">
    <property type="entry name" value="P-loop_NTPase"/>
</dbReference>
<dbReference type="GO" id="GO:0008976">
    <property type="term" value="F:polyphosphate kinase activity"/>
    <property type="evidence" value="ECO:0007669"/>
    <property type="project" value="InterPro"/>
</dbReference>
<accession>A0A1M5LBA0</accession>
<dbReference type="STRING" id="490188.SAMN04488068_0804"/>
<evidence type="ECO:0000256" key="1">
    <source>
        <dbReference type="ARBA" id="ARBA00009924"/>
    </source>
</evidence>
<dbReference type="SUPFAM" id="SSF52540">
    <property type="entry name" value="P-loop containing nucleoside triphosphate hydrolases"/>
    <property type="match status" value="1"/>
</dbReference>
<evidence type="ECO:0000256" key="2">
    <source>
        <dbReference type="ARBA" id="ARBA00022679"/>
    </source>
</evidence>
<dbReference type="EMBL" id="FQWZ01000002">
    <property type="protein sequence ID" value="SHG62250.1"/>
    <property type="molecule type" value="Genomic_DNA"/>
</dbReference>